<keyword evidence="2" id="KW-1185">Reference proteome</keyword>
<dbReference type="AlphaFoldDB" id="B8F0N1"/>
<evidence type="ECO:0000313" key="1">
    <source>
        <dbReference type="EMBL" id="ACL34435.1"/>
    </source>
</evidence>
<organism evidence="1 2">
    <name type="scientific">Borreliella garinii PBr</name>
    <dbReference type="NCBI Taxonomy" id="498743"/>
    <lineage>
        <taxon>Bacteria</taxon>
        <taxon>Pseudomonadati</taxon>
        <taxon>Spirochaetota</taxon>
        <taxon>Spirochaetia</taxon>
        <taxon>Spirochaetales</taxon>
        <taxon>Borreliaceae</taxon>
        <taxon>Borreliella</taxon>
    </lineage>
</organism>
<reference evidence="1" key="1">
    <citation type="submission" date="2008-12" db="EMBL/GenBank/DDBJ databases">
        <authorList>
            <person name="Fraser-Liggett C.M."/>
            <person name="Mongodin E.F."/>
            <person name="Casjens B."/>
            <person name="Dunn J."/>
            <person name="Luft B."/>
            <person name="Qiu W."/>
            <person name="Schutzer S."/>
            <person name="Sebastian Y."/>
        </authorList>
    </citation>
    <scope>NUCLEOTIDE SEQUENCE [LARGE SCALE GENOMIC DNA]</scope>
    <source>
        <strain evidence="1">PBr</strain>
        <plasmid evidence="1">PBr_lp25</plasmid>
    </source>
</reference>
<keyword evidence="1" id="KW-0614">Plasmid</keyword>
<proteinExistence type="predicted"/>
<gene>
    <name evidence="1" type="ORF">BGAPBR_E0051</name>
</gene>
<protein>
    <submittedName>
        <fullName evidence="1">Uncharacterized protein</fullName>
    </submittedName>
</protein>
<dbReference type="Proteomes" id="UP000006103">
    <property type="component" value="Plasmid PBr_lp25"/>
</dbReference>
<evidence type="ECO:0000313" key="2">
    <source>
        <dbReference type="Proteomes" id="UP000006103"/>
    </source>
</evidence>
<accession>B8F0N1</accession>
<geneLocation type="plasmid" evidence="1 2">
    <name>PBr_lp25</name>
</geneLocation>
<dbReference type="EMBL" id="CP001301">
    <property type="protein sequence ID" value="ACL34435.1"/>
    <property type="molecule type" value="Genomic_DNA"/>
</dbReference>
<name>B8F0N1_BORGR</name>
<sequence>MTFSYFEILIKIVKSFKPINFIICTVFNFLQNLMHSLKRISKLELLAIFLFKSFRSSIVSEKLSLVYIMSNKYQ</sequence>